<proteinExistence type="predicted"/>
<dbReference type="AlphaFoldDB" id="A0A370VBG8"/>
<reference evidence="2 3" key="1">
    <citation type="submission" date="2018-06" db="EMBL/GenBank/DDBJ databases">
        <title>Recombination Drives Gene Content and Phenotype Evolution in Wild Type E. coli Strains.</title>
        <authorList>
            <person name="Field C.M."/>
            <person name="Silander O.K."/>
            <person name="Van Nimwegen E."/>
        </authorList>
    </citation>
    <scope>NUCLEOTIDE SEQUENCE [LARGE SCALE GENOMIC DNA]</scope>
    <source>
        <strain evidence="2 3">SC344</strain>
    </source>
</reference>
<accession>A0A370VBG8</accession>
<feature type="domain" description="DUF6950" evidence="1">
    <location>
        <begin position="6"/>
        <end position="103"/>
    </location>
</feature>
<dbReference type="EMBL" id="QONO01000026">
    <property type="protein sequence ID" value="RDR28717.1"/>
    <property type="molecule type" value="Genomic_DNA"/>
</dbReference>
<dbReference type="Proteomes" id="UP000254454">
    <property type="component" value="Unassembled WGS sequence"/>
</dbReference>
<dbReference type="Pfam" id="PF22262">
    <property type="entry name" value="DUF6950"/>
    <property type="match status" value="1"/>
</dbReference>
<dbReference type="RefSeq" id="WP_115439782.1">
    <property type="nucleotide sequence ID" value="NZ_QONN01000079.1"/>
</dbReference>
<protein>
    <recommendedName>
        <fullName evidence="1">DUF6950 domain-containing protein</fullName>
    </recommendedName>
</protein>
<comment type="caution">
    <text evidence="2">The sequence shown here is derived from an EMBL/GenBank/DDBJ whole genome shotgun (WGS) entry which is preliminary data.</text>
</comment>
<dbReference type="InterPro" id="IPR053802">
    <property type="entry name" value="DUF6950"/>
</dbReference>
<evidence type="ECO:0000259" key="1">
    <source>
        <dbReference type="Pfam" id="PF22262"/>
    </source>
</evidence>
<organism evidence="2 3">
    <name type="scientific">Escherichia marmotae</name>
    <dbReference type="NCBI Taxonomy" id="1499973"/>
    <lineage>
        <taxon>Bacteria</taxon>
        <taxon>Pseudomonadati</taxon>
        <taxon>Pseudomonadota</taxon>
        <taxon>Gammaproteobacteria</taxon>
        <taxon>Enterobacterales</taxon>
        <taxon>Enterobacteriaceae</taxon>
        <taxon>Escherichia</taxon>
    </lineage>
</organism>
<name>A0A370VBG8_9ESCH</name>
<evidence type="ECO:0000313" key="2">
    <source>
        <dbReference type="EMBL" id="RDR28717.1"/>
    </source>
</evidence>
<evidence type="ECO:0000313" key="3">
    <source>
        <dbReference type="Proteomes" id="UP000254454"/>
    </source>
</evidence>
<gene>
    <name evidence="2" type="ORF">C4A13_01045</name>
</gene>
<sequence>MNGFITEYLSTLIGQPIVYGENDCHIMSLTVIDMHLGTNYRDEIYHKYTSPTGGRKYAKEHCSYKSLNALCNDLGIKQVEPFDGDILITGSQSTVYWRGKVIILIDGVYTVMKYEPIENNYKIYRFGGK</sequence>